<feature type="chain" id="PRO_5045206837" evidence="2">
    <location>
        <begin position="19"/>
        <end position="197"/>
    </location>
</feature>
<organism evidence="4 5">
    <name type="scientific">Neiella holothuriorum</name>
    <dbReference type="NCBI Taxonomy" id="2870530"/>
    <lineage>
        <taxon>Bacteria</taxon>
        <taxon>Pseudomonadati</taxon>
        <taxon>Pseudomonadota</taxon>
        <taxon>Gammaproteobacteria</taxon>
        <taxon>Alteromonadales</taxon>
        <taxon>Echinimonadaceae</taxon>
        <taxon>Neiella</taxon>
    </lineage>
</organism>
<dbReference type="Gene3D" id="2.40.160.20">
    <property type="match status" value="1"/>
</dbReference>
<proteinExistence type="predicted"/>
<sequence>MLRMLSLSLILLLPSAFAARWELINPPLTSPLYIGGGVGYGQFDADYVDTEWQANWQFYGGYRFQDVWAIEFAGGRYADAEGVSDSLPSVDIEHSFNLSASLLGYAYYTDFAAFYRMGVQYDDYDIIRYQQESNEQCASDDERTMCAASDSQFSFLVGLGGEFPITDALVTRLEWISQLGGDDFNQHQAIASIMLKF</sequence>
<keyword evidence="1 2" id="KW-0732">Signal</keyword>
<dbReference type="RefSeq" id="WP_220105542.1">
    <property type="nucleotide sequence ID" value="NZ_JAHZSS010000033.1"/>
</dbReference>
<evidence type="ECO:0000256" key="1">
    <source>
        <dbReference type="ARBA" id="ARBA00022729"/>
    </source>
</evidence>
<dbReference type="Pfam" id="PF13505">
    <property type="entry name" value="OMP_b-brl"/>
    <property type="match status" value="1"/>
</dbReference>
<reference evidence="4" key="1">
    <citation type="submission" date="2021-07" db="EMBL/GenBank/DDBJ databases">
        <title>Neiella marina sp. nov., isolated from the intestinal content of sea cucumber Apostichopus japonicus.</title>
        <authorList>
            <person name="Bai X."/>
        </authorList>
    </citation>
    <scope>NUCLEOTIDE SEQUENCE</scope>
    <source>
        <strain evidence="4">126</strain>
    </source>
</reference>
<evidence type="ECO:0000256" key="2">
    <source>
        <dbReference type="SAM" id="SignalP"/>
    </source>
</evidence>
<dbReference type="EMBL" id="JAHZSS010000033">
    <property type="protein sequence ID" value="MBW8192921.1"/>
    <property type="molecule type" value="Genomic_DNA"/>
</dbReference>
<feature type="domain" description="Outer membrane protein beta-barrel" evidence="3">
    <location>
        <begin position="30"/>
        <end position="197"/>
    </location>
</feature>
<evidence type="ECO:0000313" key="4">
    <source>
        <dbReference type="EMBL" id="MBW8192921.1"/>
    </source>
</evidence>
<protein>
    <submittedName>
        <fullName evidence="4">Porin family protein</fullName>
    </submittedName>
</protein>
<dbReference type="SUPFAM" id="SSF56925">
    <property type="entry name" value="OMPA-like"/>
    <property type="match status" value="1"/>
</dbReference>
<accession>A0ABS7EKN3</accession>
<dbReference type="InterPro" id="IPR027385">
    <property type="entry name" value="Beta-barrel_OMP"/>
</dbReference>
<dbReference type="Proteomes" id="UP001166251">
    <property type="component" value="Unassembled WGS sequence"/>
</dbReference>
<comment type="caution">
    <text evidence="4">The sequence shown here is derived from an EMBL/GenBank/DDBJ whole genome shotgun (WGS) entry which is preliminary data.</text>
</comment>
<evidence type="ECO:0000313" key="5">
    <source>
        <dbReference type="Proteomes" id="UP001166251"/>
    </source>
</evidence>
<evidence type="ECO:0000259" key="3">
    <source>
        <dbReference type="Pfam" id="PF13505"/>
    </source>
</evidence>
<dbReference type="InterPro" id="IPR011250">
    <property type="entry name" value="OMP/PagP_B-barrel"/>
</dbReference>
<keyword evidence="5" id="KW-1185">Reference proteome</keyword>
<gene>
    <name evidence="4" type="ORF">K0504_17945</name>
</gene>
<name>A0ABS7EKN3_9GAMM</name>
<feature type="signal peptide" evidence="2">
    <location>
        <begin position="1"/>
        <end position="18"/>
    </location>
</feature>